<evidence type="ECO:0000256" key="2">
    <source>
        <dbReference type="SAM" id="MobiDB-lite"/>
    </source>
</evidence>
<organism evidence="3">
    <name type="scientific">Streptomyces sp. SID7499</name>
    <dbReference type="NCBI Taxonomy" id="2706086"/>
    <lineage>
        <taxon>Bacteria</taxon>
        <taxon>Bacillati</taxon>
        <taxon>Actinomycetota</taxon>
        <taxon>Actinomycetes</taxon>
        <taxon>Kitasatosporales</taxon>
        <taxon>Streptomycetaceae</taxon>
        <taxon>Streptomyces</taxon>
    </lineage>
</organism>
<feature type="non-terminal residue" evidence="3">
    <location>
        <position position="31"/>
    </location>
</feature>
<accession>A0A6G3WM41</accession>
<comment type="caution">
    <text evidence="3">The sequence shown here is derived from an EMBL/GenBank/DDBJ whole genome shotgun (WGS) entry which is preliminary data.</text>
</comment>
<dbReference type="GO" id="GO:0016829">
    <property type="term" value="F:lyase activity"/>
    <property type="evidence" value="ECO:0007669"/>
    <property type="project" value="UniProtKB-KW"/>
</dbReference>
<name>A0A6G3WM41_9ACTN</name>
<gene>
    <name evidence="3" type="ORF">G3M58_08990</name>
</gene>
<evidence type="ECO:0000256" key="1">
    <source>
        <dbReference type="PROSITE-ProRule" id="PRU00481"/>
    </source>
</evidence>
<feature type="region of interest" description="Disordered" evidence="2">
    <location>
        <begin position="1"/>
        <end position="31"/>
    </location>
</feature>
<dbReference type="PROSITE" id="PS51129">
    <property type="entry name" value="PDXS_SNZ_2"/>
    <property type="match status" value="1"/>
</dbReference>
<dbReference type="GO" id="GO:0042823">
    <property type="term" value="P:pyridoxal phosphate biosynthetic process"/>
    <property type="evidence" value="ECO:0007669"/>
    <property type="project" value="InterPro"/>
</dbReference>
<comment type="similarity">
    <text evidence="1">Belongs to the PdxS/SNZ family.</text>
</comment>
<reference evidence="3" key="1">
    <citation type="submission" date="2020-01" db="EMBL/GenBank/DDBJ databases">
        <title>Insect and environment-associated Actinomycetes.</title>
        <authorList>
            <person name="Currrie C."/>
            <person name="Chevrette M."/>
            <person name="Carlson C."/>
            <person name="Stubbendieck R."/>
            <person name="Wendt-Pienkowski E."/>
        </authorList>
    </citation>
    <scope>NUCLEOTIDE SEQUENCE</scope>
    <source>
        <strain evidence="3">SID7499</strain>
    </source>
</reference>
<keyword evidence="3" id="KW-0456">Lyase</keyword>
<evidence type="ECO:0000313" key="3">
    <source>
        <dbReference type="EMBL" id="NEE06576.1"/>
    </source>
</evidence>
<dbReference type="InterPro" id="IPR001852">
    <property type="entry name" value="PdxS/SNZ"/>
</dbReference>
<proteinExistence type="inferred from homology"/>
<feature type="compositionally biased region" description="Polar residues" evidence="2">
    <location>
        <begin position="1"/>
        <end position="10"/>
    </location>
</feature>
<dbReference type="EMBL" id="JAAGMN010000993">
    <property type="protein sequence ID" value="NEE06576.1"/>
    <property type="molecule type" value="Genomic_DNA"/>
</dbReference>
<protein>
    <submittedName>
        <fullName evidence="3">Pyridoxal 5'-phosphate synthase lyase subunit PdxS</fullName>
    </submittedName>
</protein>
<dbReference type="AlphaFoldDB" id="A0A6G3WM41"/>
<sequence>MSTLPSTPQSAEYPATGTARVKRGMAEQLKG</sequence>